<keyword evidence="1" id="KW-1133">Transmembrane helix</keyword>
<keyword evidence="1" id="KW-0812">Transmembrane</keyword>
<comment type="caution">
    <text evidence="2">The sequence shown here is derived from an EMBL/GenBank/DDBJ whole genome shotgun (WGS) entry which is preliminary data.</text>
</comment>
<protein>
    <submittedName>
        <fullName evidence="2">Uncharacterized protein</fullName>
    </submittedName>
</protein>
<keyword evidence="1" id="KW-0472">Membrane</keyword>
<evidence type="ECO:0000313" key="3">
    <source>
        <dbReference type="EMBL" id="CAF1053132.1"/>
    </source>
</evidence>
<organism evidence="2 4">
    <name type="scientific">Rotaria sordida</name>
    <dbReference type="NCBI Taxonomy" id="392033"/>
    <lineage>
        <taxon>Eukaryota</taxon>
        <taxon>Metazoa</taxon>
        <taxon>Spiralia</taxon>
        <taxon>Gnathifera</taxon>
        <taxon>Rotifera</taxon>
        <taxon>Eurotatoria</taxon>
        <taxon>Bdelloidea</taxon>
        <taxon>Philodinida</taxon>
        <taxon>Philodinidae</taxon>
        <taxon>Rotaria</taxon>
    </lineage>
</organism>
<name>A0A813UK71_9BILA</name>
<proteinExistence type="predicted"/>
<evidence type="ECO:0000313" key="5">
    <source>
        <dbReference type="Proteomes" id="UP000663870"/>
    </source>
</evidence>
<accession>A0A813UK71</accession>
<evidence type="ECO:0000256" key="1">
    <source>
        <dbReference type="SAM" id="Phobius"/>
    </source>
</evidence>
<gene>
    <name evidence="3" type="ORF">JXQ802_LOCUS16764</name>
    <name evidence="2" type="ORF">PYM288_LOCUS6070</name>
</gene>
<feature type="transmembrane region" description="Helical" evidence="1">
    <location>
        <begin position="15"/>
        <end position="32"/>
    </location>
</feature>
<evidence type="ECO:0000313" key="2">
    <source>
        <dbReference type="EMBL" id="CAF0830770.1"/>
    </source>
</evidence>
<dbReference type="Proteomes" id="UP000663854">
    <property type="component" value="Unassembled WGS sequence"/>
</dbReference>
<sequence length="569" mass="67523">MLRFFFRYGSNKSKYIFITFLFPFIVFIYIFSRQNVLQDQIKITKNFSSSILSSTIHTHDFHLYSESRSFMEYKHLQIENIAQSMFVFNKTNNNEQKINYYQPIKYSEIKFRSASIPIIWRDEYGDVRWNHAAQYEILNYLLEKQFPNDNITTCLTRQLFILEQWSMGLFSRHHCLIEHFGQTLYSPSMALLMPRRLAVSNAGMDDFKNEGILRYFQSISLCSAYLNHPILKSLRDNIQSIGFASSNTKMINSINQLLERDELTIRYKYSREIWKFGYEHVPHRRWLFDRNRDEIKKILNYHSPISLLINHSNEHIYYLNSSLLNLTNWGPRNSPQGPPKDVLAGTTTNLTISDYIFTSFLRYMFLLFFSQLAPRIQTSAKLLAYHWSEYLSDKHNKPYDEALSKMAVLFIRRGDKMPEDSFWHKYHRWRNISMYVKGLVDEEKRRQISYTTIFVMTDDASVMQSIQEYSNVGLTGPNKDESYARHHLYHREIIYNVFAPQSCFNPFIRIGFDQFLVNVQFITDHALLVVGHVDSNVGRYLEEIIYVNRQHEKNVQTSTYVINAPDSLD</sequence>
<evidence type="ECO:0000313" key="4">
    <source>
        <dbReference type="Proteomes" id="UP000663854"/>
    </source>
</evidence>
<dbReference type="AlphaFoldDB" id="A0A813UK71"/>
<reference evidence="2" key="1">
    <citation type="submission" date="2021-02" db="EMBL/GenBank/DDBJ databases">
        <authorList>
            <person name="Nowell W R."/>
        </authorList>
    </citation>
    <scope>NUCLEOTIDE SEQUENCE</scope>
</reference>
<dbReference type="EMBL" id="CAJNOL010000413">
    <property type="protein sequence ID" value="CAF1053132.1"/>
    <property type="molecule type" value="Genomic_DNA"/>
</dbReference>
<dbReference type="Proteomes" id="UP000663870">
    <property type="component" value="Unassembled WGS sequence"/>
</dbReference>
<dbReference type="EMBL" id="CAJNOH010000066">
    <property type="protein sequence ID" value="CAF0830770.1"/>
    <property type="molecule type" value="Genomic_DNA"/>
</dbReference>
<keyword evidence="5" id="KW-1185">Reference proteome</keyword>